<gene>
    <name evidence="3" type="ORF">ACHAWO_003562</name>
</gene>
<keyword evidence="4" id="KW-1185">Reference proteome</keyword>
<reference evidence="3 4" key="1">
    <citation type="submission" date="2024-10" db="EMBL/GenBank/DDBJ databases">
        <title>Updated reference genomes for cyclostephanoid diatoms.</title>
        <authorList>
            <person name="Roberts W.R."/>
            <person name="Alverson A.J."/>
        </authorList>
    </citation>
    <scope>NUCLEOTIDE SEQUENCE [LARGE SCALE GENOMIC DNA]</scope>
    <source>
        <strain evidence="3 4">AJA010-31</strain>
    </source>
</reference>
<dbReference type="PANTHER" id="PTHR21666:SF270">
    <property type="entry name" value="MUREIN HYDROLASE ACTIVATOR ENVC"/>
    <property type="match status" value="1"/>
</dbReference>
<dbReference type="InterPro" id="IPR016047">
    <property type="entry name" value="M23ase_b-sheet_dom"/>
</dbReference>
<dbReference type="Pfam" id="PF01551">
    <property type="entry name" value="Peptidase_M23"/>
    <property type="match status" value="1"/>
</dbReference>
<sequence>MIQGARQRRGEKEKSFADTAAALVSRKQNLDQQELLSRRIRRLDKAKHGVNFFAKIILCAVAIGRGYNILSKVSGRHWGGTGTAGRRSAFQYNIKMNDLQHSVPKELLQPFGSYPNILNITEEMRSSFHPVIKFPLRNTNTSSDSTCNSSGQKLNEFYDYKVTDLTGNVDNSVIVGETKLPQLLTTREEAVEHARQFPNPVKGFDVGRYDEDRRKMYTSALFDNSSGSSRTVHVGIDIGAPVGTEVYAFEDGIVHSCGYNPEHGDYGHVIVIEHSLSLSSKVYALYGHLAKTVLSNKAGDKISKGQVIGHVGNTDENGGWTGTHLHFQVAVNAPEKEHDMPGAVTLDDRSDALLEYADPRYIIGELY</sequence>
<keyword evidence="1" id="KW-1133">Transmembrane helix</keyword>
<keyword evidence="1" id="KW-0472">Membrane</keyword>
<feature type="domain" description="M23ase beta-sheet core" evidence="2">
    <location>
        <begin position="232"/>
        <end position="332"/>
    </location>
</feature>
<dbReference type="Proteomes" id="UP001530400">
    <property type="component" value="Unassembled WGS sequence"/>
</dbReference>
<evidence type="ECO:0000259" key="2">
    <source>
        <dbReference type="Pfam" id="PF01551"/>
    </source>
</evidence>
<dbReference type="InterPro" id="IPR050570">
    <property type="entry name" value="Cell_wall_metabolism_enzyme"/>
</dbReference>
<comment type="caution">
    <text evidence="3">The sequence shown here is derived from an EMBL/GenBank/DDBJ whole genome shotgun (WGS) entry which is preliminary data.</text>
</comment>
<accession>A0ABD3QRB0</accession>
<feature type="transmembrane region" description="Helical" evidence="1">
    <location>
        <begin position="48"/>
        <end position="67"/>
    </location>
</feature>
<proteinExistence type="predicted"/>
<dbReference type="PANTHER" id="PTHR21666">
    <property type="entry name" value="PEPTIDASE-RELATED"/>
    <property type="match status" value="1"/>
</dbReference>
<name>A0ABD3QRB0_9STRA</name>
<dbReference type="SUPFAM" id="SSF51261">
    <property type="entry name" value="Duplicated hybrid motif"/>
    <property type="match status" value="1"/>
</dbReference>
<organism evidence="3 4">
    <name type="scientific">Cyclotella atomus</name>
    <dbReference type="NCBI Taxonomy" id="382360"/>
    <lineage>
        <taxon>Eukaryota</taxon>
        <taxon>Sar</taxon>
        <taxon>Stramenopiles</taxon>
        <taxon>Ochrophyta</taxon>
        <taxon>Bacillariophyta</taxon>
        <taxon>Coscinodiscophyceae</taxon>
        <taxon>Thalassiosirophycidae</taxon>
        <taxon>Stephanodiscales</taxon>
        <taxon>Stephanodiscaceae</taxon>
        <taxon>Cyclotella</taxon>
    </lineage>
</organism>
<dbReference type="CDD" id="cd12797">
    <property type="entry name" value="M23_peptidase"/>
    <property type="match status" value="1"/>
</dbReference>
<dbReference type="InterPro" id="IPR011055">
    <property type="entry name" value="Dup_hybrid_motif"/>
</dbReference>
<protein>
    <recommendedName>
        <fullName evidence="2">M23ase beta-sheet core domain-containing protein</fullName>
    </recommendedName>
</protein>
<evidence type="ECO:0000313" key="3">
    <source>
        <dbReference type="EMBL" id="KAL3802930.1"/>
    </source>
</evidence>
<dbReference type="Gene3D" id="2.70.70.10">
    <property type="entry name" value="Glucose Permease (Domain IIA)"/>
    <property type="match status" value="1"/>
</dbReference>
<keyword evidence="1" id="KW-0812">Transmembrane</keyword>
<evidence type="ECO:0000256" key="1">
    <source>
        <dbReference type="SAM" id="Phobius"/>
    </source>
</evidence>
<evidence type="ECO:0000313" key="4">
    <source>
        <dbReference type="Proteomes" id="UP001530400"/>
    </source>
</evidence>
<dbReference type="AlphaFoldDB" id="A0ABD3QRB0"/>
<dbReference type="EMBL" id="JALLPJ020000082">
    <property type="protein sequence ID" value="KAL3802930.1"/>
    <property type="molecule type" value="Genomic_DNA"/>
</dbReference>